<sequence>MPVIELYDREIVQNYIERGDIRSSDLDVLNSEIHNMPRYIGLGSAIGGGSLFYLARRYQRRWPLPTFVGVVSGLVSGLFASTILLENHWKAEGRDPRTVLQTISKISDESTSKLLERAAAAGAKHPVSESQHNNTRDQSGDTTIMDNNIPDSTSSIYNTSNSSRSGKDFQRSIKKFQRMICNYSE</sequence>
<dbReference type="Proteomes" id="UP000310685">
    <property type="component" value="Unassembled WGS sequence"/>
</dbReference>
<dbReference type="AlphaFoldDB" id="A0A4T0M911"/>
<dbReference type="EMBL" id="SPRC01000024">
    <property type="protein sequence ID" value="TIB78716.1"/>
    <property type="molecule type" value="Genomic_DNA"/>
</dbReference>
<gene>
    <name evidence="3" type="ORF">E3Q22_02451</name>
</gene>
<protein>
    <submittedName>
        <fullName evidence="3">Uncharacterized protein</fullName>
    </submittedName>
</protein>
<evidence type="ECO:0000256" key="2">
    <source>
        <dbReference type="SAM" id="Phobius"/>
    </source>
</evidence>
<name>A0A4T0M911_9BASI</name>
<evidence type="ECO:0000256" key="1">
    <source>
        <dbReference type="SAM" id="MobiDB-lite"/>
    </source>
</evidence>
<feature type="transmembrane region" description="Helical" evidence="2">
    <location>
        <begin position="67"/>
        <end position="85"/>
    </location>
</feature>
<feature type="transmembrane region" description="Helical" evidence="2">
    <location>
        <begin position="36"/>
        <end position="55"/>
    </location>
</feature>
<feature type="compositionally biased region" description="Low complexity" evidence="1">
    <location>
        <begin position="152"/>
        <end position="164"/>
    </location>
</feature>
<comment type="caution">
    <text evidence="3">The sequence shown here is derived from an EMBL/GenBank/DDBJ whole genome shotgun (WGS) entry which is preliminary data.</text>
</comment>
<reference evidence="3 4" key="1">
    <citation type="submission" date="2019-03" db="EMBL/GenBank/DDBJ databases">
        <title>Sequencing 25 genomes of Wallemia mellicola.</title>
        <authorList>
            <person name="Gostincar C."/>
        </authorList>
    </citation>
    <scope>NUCLEOTIDE SEQUENCE [LARGE SCALE GENOMIC DNA]</scope>
    <source>
        <strain evidence="3 4">EXF-6152</strain>
    </source>
</reference>
<keyword evidence="2" id="KW-1133">Transmembrane helix</keyword>
<accession>A0A4T0M911</accession>
<evidence type="ECO:0000313" key="4">
    <source>
        <dbReference type="Proteomes" id="UP000310685"/>
    </source>
</evidence>
<feature type="compositionally biased region" description="Polar residues" evidence="1">
    <location>
        <begin position="140"/>
        <end position="151"/>
    </location>
</feature>
<keyword evidence="2" id="KW-0472">Membrane</keyword>
<feature type="region of interest" description="Disordered" evidence="1">
    <location>
        <begin position="120"/>
        <end position="169"/>
    </location>
</feature>
<proteinExistence type="predicted"/>
<organism evidence="3 4">
    <name type="scientific">Wallemia mellicola</name>
    <dbReference type="NCBI Taxonomy" id="1708541"/>
    <lineage>
        <taxon>Eukaryota</taxon>
        <taxon>Fungi</taxon>
        <taxon>Dikarya</taxon>
        <taxon>Basidiomycota</taxon>
        <taxon>Wallemiomycotina</taxon>
        <taxon>Wallemiomycetes</taxon>
        <taxon>Wallemiales</taxon>
        <taxon>Wallemiaceae</taxon>
        <taxon>Wallemia</taxon>
    </lineage>
</organism>
<keyword evidence="2" id="KW-0812">Transmembrane</keyword>
<evidence type="ECO:0000313" key="3">
    <source>
        <dbReference type="EMBL" id="TIB78716.1"/>
    </source>
</evidence>